<evidence type="ECO:0000313" key="2">
    <source>
        <dbReference type="Proteomes" id="UP001501447"/>
    </source>
</evidence>
<accession>A0ABN3Q6U7</accession>
<gene>
    <name evidence="1" type="ORF">GCM10009863_30190</name>
</gene>
<protein>
    <submittedName>
        <fullName evidence="1">Uncharacterized protein</fullName>
    </submittedName>
</protein>
<proteinExistence type="predicted"/>
<reference evidence="1 2" key="1">
    <citation type="journal article" date="2019" name="Int. J. Syst. Evol. Microbiol.">
        <title>The Global Catalogue of Microorganisms (GCM) 10K type strain sequencing project: providing services to taxonomists for standard genome sequencing and annotation.</title>
        <authorList>
            <consortium name="The Broad Institute Genomics Platform"/>
            <consortium name="The Broad Institute Genome Sequencing Center for Infectious Disease"/>
            <person name="Wu L."/>
            <person name="Ma J."/>
        </authorList>
    </citation>
    <scope>NUCLEOTIDE SEQUENCE [LARGE SCALE GENOMIC DNA]</scope>
    <source>
        <strain evidence="1 2">JCM 16373</strain>
    </source>
</reference>
<name>A0ABN3Q6U7_9ACTN</name>
<keyword evidence="2" id="KW-1185">Reference proteome</keyword>
<dbReference type="Proteomes" id="UP001501447">
    <property type="component" value="Unassembled WGS sequence"/>
</dbReference>
<dbReference type="RefSeq" id="WP_344566160.1">
    <property type="nucleotide sequence ID" value="NZ_BAAARJ010000009.1"/>
</dbReference>
<comment type="caution">
    <text evidence="1">The sequence shown here is derived from an EMBL/GenBank/DDBJ whole genome shotgun (WGS) entry which is preliminary data.</text>
</comment>
<sequence length="75" mass="7769">MLYGLRSWALPRGHAENGPVGLLFGTASQAADIGFNTAVGVVLVAPAVPVVRGLAAMRAGFARAWLSNRALAPLR</sequence>
<evidence type="ECO:0000313" key="1">
    <source>
        <dbReference type="EMBL" id="GAA2614447.1"/>
    </source>
</evidence>
<dbReference type="EMBL" id="BAAARJ010000009">
    <property type="protein sequence ID" value="GAA2614447.1"/>
    <property type="molecule type" value="Genomic_DNA"/>
</dbReference>
<organism evidence="1 2">
    <name type="scientific">Streptomyces axinellae</name>
    <dbReference type="NCBI Taxonomy" id="552788"/>
    <lineage>
        <taxon>Bacteria</taxon>
        <taxon>Bacillati</taxon>
        <taxon>Actinomycetota</taxon>
        <taxon>Actinomycetes</taxon>
        <taxon>Kitasatosporales</taxon>
        <taxon>Streptomycetaceae</taxon>
        <taxon>Streptomyces</taxon>
    </lineage>
</organism>